<dbReference type="SUPFAM" id="SSF46689">
    <property type="entry name" value="Homeodomain-like"/>
    <property type="match status" value="1"/>
</dbReference>
<dbReference type="GO" id="GO:0006313">
    <property type="term" value="P:DNA transposition"/>
    <property type="evidence" value="ECO:0007669"/>
    <property type="project" value="InterPro"/>
</dbReference>
<evidence type="ECO:0000313" key="3">
    <source>
        <dbReference type="Proteomes" id="UP001374579"/>
    </source>
</evidence>
<dbReference type="GO" id="GO:0015074">
    <property type="term" value="P:DNA integration"/>
    <property type="evidence" value="ECO:0007669"/>
    <property type="project" value="InterPro"/>
</dbReference>
<dbReference type="Proteomes" id="UP001374579">
    <property type="component" value="Unassembled WGS sequence"/>
</dbReference>
<accession>A0AAN9G3C0</accession>
<dbReference type="InterPro" id="IPR009057">
    <property type="entry name" value="Homeodomain-like_sf"/>
</dbReference>
<evidence type="ECO:0000313" key="2">
    <source>
        <dbReference type="EMBL" id="KAK7093272.1"/>
    </source>
</evidence>
<dbReference type="Gene3D" id="3.30.420.10">
    <property type="entry name" value="Ribonuclease H-like superfamily/Ribonuclease H"/>
    <property type="match status" value="1"/>
</dbReference>
<comment type="caution">
    <text evidence="2">The sequence shown here is derived from an EMBL/GenBank/DDBJ whole genome shotgun (WGS) entry which is preliminary data.</text>
</comment>
<dbReference type="GO" id="GO:0003677">
    <property type="term" value="F:DNA binding"/>
    <property type="evidence" value="ECO:0007669"/>
    <property type="project" value="InterPro"/>
</dbReference>
<dbReference type="Gene3D" id="1.10.10.10">
    <property type="entry name" value="Winged helix-like DNA-binding domain superfamily/Winged helix DNA-binding domain"/>
    <property type="match status" value="1"/>
</dbReference>
<dbReference type="InterPro" id="IPR036388">
    <property type="entry name" value="WH-like_DNA-bd_sf"/>
</dbReference>
<dbReference type="PANTHER" id="PTHR23022">
    <property type="entry name" value="TRANSPOSABLE ELEMENT-RELATED"/>
    <property type="match status" value="1"/>
</dbReference>
<dbReference type="EMBL" id="JBAMIC010000019">
    <property type="protein sequence ID" value="KAK7093272.1"/>
    <property type="molecule type" value="Genomic_DNA"/>
</dbReference>
<dbReference type="InterPro" id="IPR052338">
    <property type="entry name" value="Transposase_5"/>
</dbReference>
<dbReference type="InterPro" id="IPR002492">
    <property type="entry name" value="Transposase_Tc1-like"/>
</dbReference>
<organism evidence="2 3">
    <name type="scientific">Littorina saxatilis</name>
    <dbReference type="NCBI Taxonomy" id="31220"/>
    <lineage>
        <taxon>Eukaryota</taxon>
        <taxon>Metazoa</taxon>
        <taxon>Spiralia</taxon>
        <taxon>Lophotrochozoa</taxon>
        <taxon>Mollusca</taxon>
        <taxon>Gastropoda</taxon>
        <taxon>Caenogastropoda</taxon>
        <taxon>Littorinimorpha</taxon>
        <taxon>Littorinoidea</taxon>
        <taxon>Littorinidae</taxon>
        <taxon>Littorina</taxon>
    </lineage>
</organism>
<sequence>MPPRRKLNEFERGRAVAWFQDGVPKQEVARRLHVSISVIVRLIQRFSATGRVQKRRRPGRPKKTTPREDRLIERLALQTRTASSSIIRRQLRVATNTNISQQTIRNRLHGFNLRSRRRAVRPRLTPAHRAARRAFCRRHVRWTRQQWSQVLFSDESRFTLNHNDDRLRVWRRQGERYIDATVQENVAFGGGSVMVWGAFSFHHRTPLFHVKGNLTGLRYRDEILRPLAVPTLQQM</sequence>
<dbReference type="InterPro" id="IPR036397">
    <property type="entry name" value="RNaseH_sf"/>
</dbReference>
<gene>
    <name evidence="2" type="ORF">V1264_007057</name>
</gene>
<name>A0AAN9G3C0_9CAEN</name>
<dbReference type="Pfam" id="PF13384">
    <property type="entry name" value="HTH_23"/>
    <property type="match status" value="1"/>
</dbReference>
<keyword evidence="3" id="KW-1185">Reference proteome</keyword>
<dbReference type="PANTHER" id="PTHR23022:SF135">
    <property type="entry name" value="SI:DKEY-77F5.3"/>
    <property type="match status" value="1"/>
</dbReference>
<proteinExistence type="predicted"/>
<feature type="domain" description="Transposase Tc1-like" evidence="1">
    <location>
        <begin position="69"/>
        <end position="140"/>
    </location>
</feature>
<evidence type="ECO:0000259" key="1">
    <source>
        <dbReference type="Pfam" id="PF01498"/>
    </source>
</evidence>
<protein>
    <recommendedName>
        <fullName evidence="1">Transposase Tc1-like domain-containing protein</fullName>
    </recommendedName>
</protein>
<dbReference type="Pfam" id="PF01498">
    <property type="entry name" value="HTH_Tnp_Tc3_2"/>
    <property type="match status" value="1"/>
</dbReference>
<reference evidence="2 3" key="1">
    <citation type="submission" date="2024-02" db="EMBL/GenBank/DDBJ databases">
        <title>Chromosome-scale genome assembly of the rough periwinkle Littorina saxatilis.</title>
        <authorList>
            <person name="De Jode A."/>
            <person name="Faria R."/>
            <person name="Formenti G."/>
            <person name="Sims Y."/>
            <person name="Smith T.P."/>
            <person name="Tracey A."/>
            <person name="Wood J.M.D."/>
            <person name="Zagrodzka Z.B."/>
            <person name="Johannesson K."/>
            <person name="Butlin R.K."/>
            <person name="Leder E.H."/>
        </authorList>
    </citation>
    <scope>NUCLEOTIDE SEQUENCE [LARGE SCALE GENOMIC DNA]</scope>
    <source>
        <strain evidence="2">Snail1</strain>
        <tissue evidence="2">Muscle</tissue>
    </source>
</reference>
<dbReference type="AlphaFoldDB" id="A0AAN9G3C0"/>